<dbReference type="OrthoDB" id="2304782at2759"/>
<gene>
    <name evidence="1" type="ORF">POCULU_LOCUS7714</name>
</gene>
<accession>A0A9N9CNB6</accession>
<evidence type="ECO:0000313" key="2">
    <source>
        <dbReference type="Proteomes" id="UP000789572"/>
    </source>
</evidence>
<evidence type="ECO:0000313" key="1">
    <source>
        <dbReference type="EMBL" id="CAG8606056.1"/>
    </source>
</evidence>
<sequence>MSLPVSLSELPSFPWKVAIELSPPEVRKILKEIGFEEKDIIAWNGAVEVPLGVSSKFFVVSIYPGLRQFILETGKIPDFVSTKAQLINLSKILNPPKKSFLEKLSAPPHSSENHEFGYGLYTTPDLSCALQYTGRNGVILVFDWSDNEGNVTVKSLIGKEWQEIVKAYICIGHDTAPPILPPISEEDIWEGPISENYD</sequence>
<protein>
    <submittedName>
        <fullName evidence="1">6632_t:CDS:1</fullName>
    </submittedName>
</protein>
<proteinExistence type="predicted"/>
<name>A0A9N9CNB6_9GLOM</name>
<keyword evidence="2" id="KW-1185">Reference proteome</keyword>
<organism evidence="1 2">
    <name type="scientific">Paraglomus occultum</name>
    <dbReference type="NCBI Taxonomy" id="144539"/>
    <lineage>
        <taxon>Eukaryota</taxon>
        <taxon>Fungi</taxon>
        <taxon>Fungi incertae sedis</taxon>
        <taxon>Mucoromycota</taxon>
        <taxon>Glomeromycotina</taxon>
        <taxon>Glomeromycetes</taxon>
        <taxon>Paraglomerales</taxon>
        <taxon>Paraglomeraceae</taxon>
        <taxon>Paraglomus</taxon>
    </lineage>
</organism>
<comment type="caution">
    <text evidence="1">The sequence shown here is derived from an EMBL/GenBank/DDBJ whole genome shotgun (WGS) entry which is preliminary data.</text>
</comment>
<dbReference type="AlphaFoldDB" id="A0A9N9CNB6"/>
<dbReference type="EMBL" id="CAJVPJ010001865">
    <property type="protein sequence ID" value="CAG8606056.1"/>
    <property type="molecule type" value="Genomic_DNA"/>
</dbReference>
<reference evidence="1" key="1">
    <citation type="submission" date="2021-06" db="EMBL/GenBank/DDBJ databases">
        <authorList>
            <person name="Kallberg Y."/>
            <person name="Tangrot J."/>
            <person name="Rosling A."/>
        </authorList>
    </citation>
    <scope>NUCLEOTIDE SEQUENCE</scope>
    <source>
        <strain evidence="1">IA702</strain>
    </source>
</reference>
<dbReference type="Proteomes" id="UP000789572">
    <property type="component" value="Unassembled WGS sequence"/>
</dbReference>